<organism evidence="4 5">
    <name type="scientific">Enterobacter cancerogenus</name>
    <dbReference type="NCBI Taxonomy" id="69218"/>
    <lineage>
        <taxon>Bacteria</taxon>
        <taxon>Pseudomonadati</taxon>
        <taxon>Pseudomonadota</taxon>
        <taxon>Gammaproteobacteria</taxon>
        <taxon>Enterobacterales</taxon>
        <taxon>Enterobacteriaceae</taxon>
        <taxon>Enterobacter</taxon>
        <taxon>Enterobacter cloacae complex</taxon>
    </lineage>
</organism>
<dbReference type="PANTHER" id="PTHR35861">
    <property type="match status" value="1"/>
</dbReference>
<dbReference type="PANTHER" id="PTHR35861:SF1">
    <property type="entry name" value="PHAGE TAIL SHEATH PROTEIN"/>
    <property type="match status" value="1"/>
</dbReference>
<evidence type="ECO:0000313" key="5">
    <source>
        <dbReference type="Proteomes" id="UP000351155"/>
    </source>
</evidence>
<dbReference type="Proteomes" id="UP000351155">
    <property type="component" value="Unassembled WGS sequence"/>
</dbReference>
<dbReference type="Pfam" id="PF17482">
    <property type="entry name" value="Phage_sheath_1C"/>
    <property type="match status" value="1"/>
</dbReference>
<feature type="domain" description="Tail sheath protein subtilisin-like" evidence="2">
    <location>
        <begin position="99"/>
        <end position="245"/>
    </location>
</feature>
<feature type="domain" description="Tail sheath protein C-terminal" evidence="3">
    <location>
        <begin position="247"/>
        <end position="352"/>
    </location>
</feature>
<protein>
    <submittedName>
        <fullName evidence="4">Phage tail sheath protein</fullName>
    </submittedName>
</protein>
<name>A0A484WTG7_9ENTR</name>
<evidence type="ECO:0000259" key="2">
    <source>
        <dbReference type="Pfam" id="PF04984"/>
    </source>
</evidence>
<evidence type="ECO:0000259" key="3">
    <source>
        <dbReference type="Pfam" id="PF17482"/>
    </source>
</evidence>
<proteinExistence type="inferred from homology"/>
<accession>A0A484WTG7</accession>
<dbReference type="EMBL" id="CAADIW010000005">
    <property type="protein sequence ID" value="VFS14881.1"/>
    <property type="molecule type" value="Genomic_DNA"/>
</dbReference>
<dbReference type="Gene3D" id="3.40.50.11780">
    <property type="match status" value="1"/>
</dbReference>
<sequence length="358" mass="39002">MTVTTTYPGVYLSEDAVSGFSVNSVATAVPLFAYDSKSAVNTNKPVLVFRNWAEFTTQYPKPLKDAFYTSLSLWFMHGGGKCYLVNETSIADTVAQYDDITLIVAAGTDTTTATTVYDAFNAVVNQGYRIFGLFDGPKEKIAGTAKPDEVMKAYPASPYGAVFYPWCTLASGTAVPPSAVAAAAIARTDSTRGVWKAPANQVVNGVTPALPVSDDFQGTYNQGKALNMIRTFPGQGTVVWGARTLEDSDNWRYIPVRRLFNSVERDIQKALNKLVFEPNSQPTWQRVTAAVDSYLHGLWQQGALAGNTPAEAWFVQVGKDLTMTQEEINQGKMIIKIGLAAVRPAEFIILQFSQDIAQ</sequence>
<dbReference type="InterPro" id="IPR020287">
    <property type="entry name" value="Tail_sheath_C"/>
</dbReference>
<evidence type="ECO:0000256" key="1">
    <source>
        <dbReference type="ARBA" id="ARBA00008005"/>
    </source>
</evidence>
<gene>
    <name evidence="4" type="ORF">NCTC12126_00953</name>
</gene>
<dbReference type="InterPro" id="IPR052042">
    <property type="entry name" value="Tail_sheath_structural"/>
</dbReference>
<dbReference type="InterPro" id="IPR035089">
    <property type="entry name" value="Phage_sheath_subtilisin"/>
</dbReference>
<evidence type="ECO:0000313" key="4">
    <source>
        <dbReference type="EMBL" id="VFS14881.1"/>
    </source>
</evidence>
<comment type="similarity">
    <text evidence="1">Belongs to the myoviridae tail sheath protein family.</text>
</comment>
<reference evidence="4 5" key="1">
    <citation type="submission" date="2019-03" db="EMBL/GenBank/DDBJ databases">
        <authorList>
            <consortium name="Pathogen Informatics"/>
        </authorList>
    </citation>
    <scope>NUCLEOTIDE SEQUENCE [LARGE SCALE GENOMIC DNA]</scope>
    <source>
        <strain evidence="4 5">NCTC12126</strain>
    </source>
</reference>
<dbReference type="Pfam" id="PF04984">
    <property type="entry name" value="Phage_sheath_1"/>
    <property type="match status" value="1"/>
</dbReference>
<dbReference type="AlphaFoldDB" id="A0A484WTG7"/>